<feature type="compositionally biased region" description="Low complexity" evidence="1">
    <location>
        <begin position="46"/>
        <end position="58"/>
    </location>
</feature>
<feature type="region of interest" description="Disordered" evidence="1">
    <location>
        <begin position="221"/>
        <end position="271"/>
    </location>
</feature>
<dbReference type="GO" id="GO:0006952">
    <property type="term" value="P:defense response"/>
    <property type="evidence" value="ECO:0007669"/>
    <property type="project" value="InterPro"/>
</dbReference>
<feature type="non-terminal residue" evidence="3">
    <location>
        <position position="618"/>
    </location>
</feature>
<dbReference type="PANTHER" id="PTHR35322:SF2">
    <property type="entry name" value="PROTEIN CPR-5"/>
    <property type="match status" value="1"/>
</dbReference>
<dbReference type="GO" id="GO:0010090">
    <property type="term" value="P:trichome morphogenesis"/>
    <property type="evidence" value="ECO:0007669"/>
    <property type="project" value="InterPro"/>
</dbReference>
<feature type="transmembrane region" description="Helical" evidence="2">
    <location>
        <begin position="572"/>
        <end position="594"/>
    </location>
</feature>
<dbReference type="PANTHER" id="PTHR35322">
    <property type="entry name" value="PROTEIN CPR-5"/>
    <property type="match status" value="1"/>
</dbReference>
<evidence type="ECO:0000256" key="2">
    <source>
        <dbReference type="SAM" id="Phobius"/>
    </source>
</evidence>
<feature type="transmembrane region" description="Helical" evidence="2">
    <location>
        <begin position="464"/>
        <end position="483"/>
    </location>
</feature>
<evidence type="ECO:0000313" key="3">
    <source>
        <dbReference type="EMBL" id="BBH05624.1"/>
    </source>
</evidence>
<dbReference type="GO" id="GO:0010150">
    <property type="term" value="P:leaf senescence"/>
    <property type="evidence" value="ECO:0007669"/>
    <property type="project" value="InterPro"/>
</dbReference>
<name>A0A4Y1RMU9_PRUDU</name>
<organism evidence="3">
    <name type="scientific">Prunus dulcis</name>
    <name type="common">Almond</name>
    <name type="synonym">Amygdalus dulcis</name>
    <dbReference type="NCBI Taxonomy" id="3755"/>
    <lineage>
        <taxon>Eukaryota</taxon>
        <taxon>Viridiplantae</taxon>
        <taxon>Streptophyta</taxon>
        <taxon>Embryophyta</taxon>
        <taxon>Tracheophyta</taxon>
        <taxon>Spermatophyta</taxon>
        <taxon>Magnoliopsida</taxon>
        <taxon>eudicotyledons</taxon>
        <taxon>Gunneridae</taxon>
        <taxon>Pentapetalae</taxon>
        <taxon>rosids</taxon>
        <taxon>fabids</taxon>
        <taxon>Rosales</taxon>
        <taxon>Rosaceae</taxon>
        <taxon>Amygdaloideae</taxon>
        <taxon>Amygdaleae</taxon>
        <taxon>Prunus</taxon>
    </lineage>
</organism>
<feature type="compositionally biased region" description="Polar residues" evidence="1">
    <location>
        <begin position="221"/>
        <end position="239"/>
    </location>
</feature>
<accession>A0A4Y1RMU9</accession>
<keyword evidence="2" id="KW-0812">Transmembrane</keyword>
<gene>
    <name evidence="3" type="ORF">Prudu_017071</name>
</gene>
<dbReference type="InterPro" id="IPR044708">
    <property type="entry name" value="CPR5"/>
</dbReference>
<feature type="transmembrane region" description="Helical" evidence="2">
    <location>
        <begin position="396"/>
        <end position="417"/>
    </location>
</feature>
<proteinExistence type="predicted"/>
<feature type="compositionally biased region" description="Low complexity" evidence="1">
    <location>
        <begin position="99"/>
        <end position="115"/>
    </location>
</feature>
<dbReference type="EMBL" id="AP019302">
    <property type="protein sequence ID" value="BBH05624.1"/>
    <property type="molecule type" value="Genomic_DNA"/>
</dbReference>
<feature type="compositionally biased region" description="Low complexity" evidence="1">
    <location>
        <begin position="1"/>
        <end position="23"/>
    </location>
</feature>
<reference evidence="3" key="1">
    <citation type="journal article" date="2019" name="Science">
        <title>Mutation of a bHLH transcription factor allowed almond domestication.</title>
        <authorList>
            <person name="Sanchez-Perez R."/>
            <person name="Pavan S."/>
            <person name="Mazzeo R."/>
            <person name="Moldovan C."/>
            <person name="Aiese Cigliano R."/>
            <person name="Del Cueto J."/>
            <person name="Ricciardi F."/>
            <person name="Lotti C."/>
            <person name="Ricciardi L."/>
            <person name="Dicenta F."/>
            <person name="Lopez-Marques R.L."/>
            <person name="Lindberg Moller B."/>
        </authorList>
    </citation>
    <scope>NUCLEOTIDE SEQUENCE</scope>
</reference>
<feature type="compositionally biased region" description="Polar residues" evidence="1">
    <location>
        <begin position="59"/>
        <end position="75"/>
    </location>
</feature>
<feature type="region of interest" description="Disordered" evidence="1">
    <location>
        <begin position="43"/>
        <end position="83"/>
    </location>
</feature>
<feature type="transmembrane region" description="Helical" evidence="2">
    <location>
        <begin position="526"/>
        <end position="551"/>
    </location>
</feature>
<evidence type="ECO:0000256" key="1">
    <source>
        <dbReference type="SAM" id="MobiDB-lite"/>
    </source>
</evidence>
<dbReference type="AlphaFoldDB" id="A0A4Y1RMU9"/>
<feature type="region of interest" description="Disordered" evidence="1">
    <location>
        <begin position="1"/>
        <end position="24"/>
    </location>
</feature>
<keyword evidence="2" id="KW-0472">Membrane</keyword>
<feature type="region of interest" description="Disordered" evidence="1">
    <location>
        <begin position="95"/>
        <end position="136"/>
    </location>
</feature>
<keyword evidence="2" id="KW-1133">Transmembrane helix</keyword>
<sequence length="618" mass="68190">MRSHSLSHLSLRSMDTPSSSPPSLQLLAAKPCVLSDQANTVDHENAATATTTTTTTTTVNDNPNPSNPTVRNLSPSDERPAKPICRNIKKTKRKVLKDAAAAPSSSCGSTSSGSSFRGTRVAGKRRSPKMVFTAPPRNPDADEIAFRLGMSIAAFVAQILERNGEVGGGMSSDHLAKICASAVRESLANVFGNTCDCFIQNFEKSFGSTLRTLKSIKESSTNNRGCLSSHQNMEGSSLHVTRDEQDGASSSDIEDCHSKAMSHTDATQGQLNYRDELNRSMLTSSLNRELALHGQTNQLTYIPPRTSESGANQSMLRTIGKSVIEQARANDLKTLELNLTMQRLKLKETQLSLNYDSNQLQRSKFSMDISKASFKAEKFKSQLEDTRHAELLKKCIDCLVAGLLVMIASLIYGAYVYSYKRLTEATASCTPSTKESKSWLSWEAWDPMTSFNSGFHVLRCKVEVVSRMLFGVLVILAIAFLLLQRSATAKQIMPVTFIILLLGIVCGFFGKLCVDTLGGSGYHWLIYWETLCMLHFFCNVCTSALFFILHGPIDVSQGTKGNTIFPYWIRRVVFYGTSFLFLPLFCGLVPFASVGEWKHHFLLLPNLGHLQTFLMNSR</sequence>
<evidence type="ECO:0008006" key="4">
    <source>
        <dbReference type="Google" id="ProtNLM"/>
    </source>
</evidence>
<protein>
    <recommendedName>
        <fullName evidence="4">CPR5 protein</fullName>
    </recommendedName>
</protein>
<feature type="transmembrane region" description="Helical" evidence="2">
    <location>
        <begin position="495"/>
        <end position="514"/>
    </location>
</feature>